<dbReference type="KEGG" id="cmah:C1I91_23335"/>
<evidence type="ECO:0000313" key="6">
    <source>
        <dbReference type="Proteomes" id="UP000286268"/>
    </source>
</evidence>
<dbReference type="InterPro" id="IPR018062">
    <property type="entry name" value="HTH_AraC-typ_CS"/>
</dbReference>
<evidence type="ECO:0000256" key="2">
    <source>
        <dbReference type="ARBA" id="ARBA00023125"/>
    </source>
</evidence>
<dbReference type="PANTHER" id="PTHR47504:SF5">
    <property type="entry name" value="RIGHT ORIGIN-BINDING PROTEIN"/>
    <property type="match status" value="1"/>
</dbReference>
<dbReference type="RefSeq" id="WP_128215053.1">
    <property type="nucleotide sequence ID" value="NZ_CP025746.1"/>
</dbReference>
<keyword evidence="2" id="KW-0238">DNA-binding</keyword>
<sequence length="136" mass="15962">MDYIDKIQQSIEYIENNLSEKLQLEDIAKAAFLSKYYYHRVFHNIAGEPVMEYVRKRRLTEAAKELLQGKEKIVYIALKYQFSSQEAFSRAFKKMFNISPSELRKNKQRILMYKKLEVAEVVKTPASIVNITCKAA</sequence>
<evidence type="ECO:0000256" key="3">
    <source>
        <dbReference type="ARBA" id="ARBA00023163"/>
    </source>
</evidence>
<name>A0A410DZ34_9CLOT</name>
<dbReference type="SUPFAM" id="SSF46689">
    <property type="entry name" value="Homeodomain-like"/>
    <property type="match status" value="2"/>
</dbReference>
<accession>A0A410DZ34</accession>
<dbReference type="Proteomes" id="UP000286268">
    <property type="component" value="Chromosome"/>
</dbReference>
<dbReference type="InterPro" id="IPR009057">
    <property type="entry name" value="Homeodomain-like_sf"/>
</dbReference>
<dbReference type="AlphaFoldDB" id="A0A410DZ34"/>
<evidence type="ECO:0000256" key="1">
    <source>
        <dbReference type="ARBA" id="ARBA00023015"/>
    </source>
</evidence>
<dbReference type="PRINTS" id="PR00032">
    <property type="entry name" value="HTHARAC"/>
</dbReference>
<dbReference type="OrthoDB" id="45544at2"/>
<dbReference type="Gene3D" id="1.10.10.60">
    <property type="entry name" value="Homeodomain-like"/>
    <property type="match status" value="2"/>
</dbReference>
<proteinExistence type="predicted"/>
<evidence type="ECO:0000259" key="4">
    <source>
        <dbReference type="PROSITE" id="PS01124"/>
    </source>
</evidence>
<dbReference type="GO" id="GO:0003700">
    <property type="term" value="F:DNA-binding transcription factor activity"/>
    <property type="evidence" value="ECO:0007669"/>
    <property type="project" value="InterPro"/>
</dbReference>
<protein>
    <submittedName>
        <fullName evidence="5">AraC family transcriptional regulator</fullName>
    </submittedName>
</protein>
<evidence type="ECO:0000313" key="5">
    <source>
        <dbReference type="EMBL" id="QAA34336.1"/>
    </source>
</evidence>
<dbReference type="InterPro" id="IPR050959">
    <property type="entry name" value="MarA-like"/>
</dbReference>
<dbReference type="EMBL" id="CP025746">
    <property type="protein sequence ID" value="QAA34336.1"/>
    <property type="molecule type" value="Genomic_DNA"/>
</dbReference>
<dbReference type="GO" id="GO:0043565">
    <property type="term" value="F:sequence-specific DNA binding"/>
    <property type="evidence" value="ECO:0007669"/>
    <property type="project" value="InterPro"/>
</dbReference>
<feature type="domain" description="HTH araC/xylS-type" evidence="4">
    <location>
        <begin position="8"/>
        <end position="106"/>
    </location>
</feature>
<dbReference type="PROSITE" id="PS01124">
    <property type="entry name" value="HTH_ARAC_FAMILY_2"/>
    <property type="match status" value="1"/>
</dbReference>
<keyword evidence="3" id="KW-0804">Transcription</keyword>
<dbReference type="PANTHER" id="PTHR47504">
    <property type="entry name" value="RIGHT ORIGIN-BINDING PROTEIN"/>
    <property type="match status" value="1"/>
</dbReference>
<dbReference type="InterPro" id="IPR018060">
    <property type="entry name" value="HTH_AraC"/>
</dbReference>
<dbReference type="SMART" id="SM00342">
    <property type="entry name" value="HTH_ARAC"/>
    <property type="match status" value="1"/>
</dbReference>
<dbReference type="InterPro" id="IPR020449">
    <property type="entry name" value="Tscrpt_reg_AraC-type_HTH"/>
</dbReference>
<dbReference type="Pfam" id="PF12833">
    <property type="entry name" value="HTH_18"/>
    <property type="match status" value="1"/>
</dbReference>
<dbReference type="PROSITE" id="PS00041">
    <property type="entry name" value="HTH_ARAC_FAMILY_1"/>
    <property type="match status" value="1"/>
</dbReference>
<reference evidence="5 6" key="1">
    <citation type="submission" date="2018-01" db="EMBL/GenBank/DDBJ databases">
        <title>Genome Sequencing and Assembly of Anaerobacter polyendosporus strain CT4.</title>
        <authorList>
            <person name="Tachaapaikoon C."/>
            <person name="Sutheeworapong S."/>
            <person name="Jenjaroenpun P."/>
            <person name="Wongsurawat T."/>
            <person name="Nookeaw I."/>
            <person name="Cheawchanlertfa P."/>
            <person name="Kosugi A."/>
            <person name="Cheevadhanarak S."/>
            <person name="Ratanakhanokchai K."/>
        </authorList>
    </citation>
    <scope>NUCLEOTIDE SEQUENCE [LARGE SCALE GENOMIC DNA]</scope>
    <source>
        <strain evidence="5 6">CT4</strain>
    </source>
</reference>
<gene>
    <name evidence="5" type="ORF">C1I91_23335</name>
</gene>
<keyword evidence="6" id="KW-1185">Reference proteome</keyword>
<keyword evidence="1" id="KW-0805">Transcription regulation</keyword>
<organism evidence="5 6">
    <name type="scientific">Clostridium manihotivorum</name>
    <dbReference type="NCBI Taxonomy" id="2320868"/>
    <lineage>
        <taxon>Bacteria</taxon>
        <taxon>Bacillati</taxon>
        <taxon>Bacillota</taxon>
        <taxon>Clostridia</taxon>
        <taxon>Eubacteriales</taxon>
        <taxon>Clostridiaceae</taxon>
        <taxon>Clostridium</taxon>
    </lineage>
</organism>